<evidence type="ECO:0000313" key="2">
    <source>
        <dbReference type="Proteomes" id="UP000714380"/>
    </source>
</evidence>
<dbReference type="RefSeq" id="WP_225675491.1">
    <property type="nucleotide sequence ID" value="NZ_JAEDAH010000083.1"/>
</dbReference>
<dbReference type="Pfam" id="PF08856">
    <property type="entry name" value="DUF1826"/>
    <property type="match status" value="1"/>
</dbReference>
<accession>A0ABS7ZS96</accession>
<reference evidence="1 2" key="1">
    <citation type="submission" date="2020-12" db="EMBL/GenBank/DDBJ databases">
        <title>Novel Thalassolituus-related marine hydrocarbonoclastic bacteria mediated algae-derived hydrocarbons mineralization in twilight zone of the northern South China Sea.</title>
        <authorList>
            <person name="Dong C."/>
        </authorList>
    </citation>
    <scope>NUCLEOTIDE SEQUENCE [LARGE SCALE GENOMIC DNA]</scope>
    <source>
        <strain evidence="1 2">IMCC1826</strain>
    </source>
</reference>
<proteinExistence type="predicted"/>
<dbReference type="Proteomes" id="UP000714380">
    <property type="component" value="Unassembled WGS sequence"/>
</dbReference>
<dbReference type="EMBL" id="JAEDAH010000083">
    <property type="protein sequence ID" value="MCA6064480.1"/>
    <property type="molecule type" value="Genomic_DNA"/>
</dbReference>
<comment type="caution">
    <text evidence="1">The sequence shown here is derived from an EMBL/GenBank/DDBJ whole genome shotgun (WGS) entry which is preliminary data.</text>
</comment>
<name>A0ABS7ZS96_9GAMM</name>
<evidence type="ECO:0000313" key="1">
    <source>
        <dbReference type="EMBL" id="MCA6064480.1"/>
    </source>
</evidence>
<dbReference type="InterPro" id="IPR014955">
    <property type="entry name" value="DUF1826"/>
</dbReference>
<gene>
    <name evidence="1" type="ORF">I9W95_12770</name>
</gene>
<keyword evidence="2" id="KW-1185">Reference proteome</keyword>
<protein>
    <submittedName>
        <fullName evidence="1">DUF1826 domain-containing protein</fullName>
    </submittedName>
</protein>
<organism evidence="1 2">
    <name type="scientific">Thalassolituus marinus</name>
    <dbReference type="NCBI Taxonomy" id="671053"/>
    <lineage>
        <taxon>Bacteria</taxon>
        <taxon>Pseudomonadati</taxon>
        <taxon>Pseudomonadota</taxon>
        <taxon>Gammaproteobacteria</taxon>
        <taxon>Oceanospirillales</taxon>
        <taxon>Oceanospirillaceae</taxon>
        <taxon>Thalassolituus</taxon>
    </lineage>
</organism>
<sequence length="215" mass="23561">MNTAVHTEDRSLSPVPLLVSGDDWNVLTAIYDDDVNIAIARQLLGGQELSAVVSALLNHPQTPSLRMSGSPQQCYDAIINDLPHTSSLVVLAEAVKLLAEAFSTLFDLDKVGLRIDRLQRAMCPRFHVDHVPVRLLWTLAGPATEWLPEKALDRSQLRGAGEPCTDTNMIQQIQAGDIALIKGEAWEGNEGRGLVHRSPALLPDEQRLVLTMDFA</sequence>